<proteinExistence type="predicted"/>
<feature type="transmembrane region" description="Helical" evidence="1">
    <location>
        <begin position="6"/>
        <end position="26"/>
    </location>
</feature>
<dbReference type="EMBL" id="QICA01000024">
    <property type="protein sequence ID" value="RNL36178.1"/>
    <property type="molecule type" value="Genomic_DNA"/>
</dbReference>
<keyword evidence="1" id="KW-0472">Membrane</keyword>
<sequence length="164" mass="16968">MDSKIIKAFIGLIAAFILVIAVFGILPQLGMKGPFENFQSPLAGLFEGGKNAAANAALDVSGLKSKAESALRGNADRIAEATGMTSSQVDAAIDTLDIQSWEVTSLPEGAEKTGSANVSYSGTDATITTYDDPSVVTVTAMGQDITLAVPDSAQTYLPFLSYLG</sequence>
<keyword evidence="1" id="KW-1133">Transmembrane helix</keyword>
<comment type="caution">
    <text evidence="2">The sequence shown here is derived from an EMBL/GenBank/DDBJ whole genome shotgun (WGS) entry which is preliminary data.</text>
</comment>
<evidence type="ECO:0000256" key="1">
    <source>
        <dbReference type="SAM" id="Phobius"/>
    </source>
</evidence>
<keyword evidence="1" id="KW-0812">Transmembrane</keyword>
<evidence type="ECO:0000313" key="3">
    <source>
        <dbReference type="Proteomes" id="UP000278327"/>
    </source>
</evidence>
<dbReference type="AlphaFoldDB" id="A0A3N0ANF9"/>
<keyword evidence="3" id="KW-1185">Reference proteome</keyword>
<evidence type="ECO:0000313" key="2">
    <source>
        <dbReference type="EMBL" id="RNL36178.1"/>
    </source>
</evidence>
<protein>
    <submittedName>
        <fullName evidence="2">Uncharacterized protein</fullName>
    </submittedName>
</protein>
<reference evidence="2 3" key="1">
    <citation type="journal article" date="2019" name="Microbiol. Resour. Announc.">
        <title>Draft Genome Sequences of Type Strains of Gordonibacter faecihominis, Paraeggerthella hongkongensis, Parvibacter caecicola,Slackia equolifaciens, Slackia faecicanis, and Slackia isoflavoniconvertens.</title>
        <authorList>
            <person name="Danylec N."/>
            <person name="Stoll D.A."/>
            <person name="Dotsch A."/>
            <person name="Huch M."/>
        </authorList>
    </citation>
    <scope>NUCLEOTIDE SEQUENCE [LARGE SCALE GENOMIC DNA]</scope>
    <source>
        <strain evidence="2 3">DSM 18785</strain>
    </source>
</reference>
<gene>
    <name evidence="2" type="ORF">DMP10_11260</name>
</gene>
<dbReference type="Proteomes" id="UP000278327">
    <property type="component" value="Unassembled WGS sequence"/>
</dbReference>
<name>A0A3N0ANF9_9ACTN</name>
<dbReference type="RefSeq" id="WP_117285071.1">
    <property type="nucleotide sequence ID" value="NZ_JAMTCE010000006.1"/>
</dbReference>
<organism evidence="2 3">
    <name type="scientific">Adlercreutzia equolifaciens subsp. celatus DSM 18785</name>
    <dbReference type="NCBI Taxonomy" id="1121021"/>
    <lineage>
        <taxon>Bacteria</taxon>
        <taxon>Bacillati</taxon>
        <taxon>Actinomycetota</taxon>
        <taxon>Coriobacteriia</taxon>
        <taxon>Eggerthellales</taxon>
        <taxon>Eggerthellaceae</taxon>
        <taxon>Adlercreutzia</taxon>
    </lineage>
</organism>
<accession>A0A3N0ANF9</accession>